<evidence type="ECO:0000313" key="5">
    <source>
        <dbReference type="EMBL" id="KAI5396639.1"/>
    </source>
</evidence>
<dbReference type="Proteomes" id="UP001058974">
    <property type="component" value="Chromosome 6"/>
</dbReference>
<evidence type="ECO:0000256" key="2">
    <source>
        <dbReference type="ARBA" id="ARBA00022692"/>
    </source>
</evidence>
<dbReference type="InterPro" id="IPR036640">
    <property type="entry name" value="ABC1_TM_sf"/>
</dbReference>
<gene>
    <name evidence="5" type="ORF">KIW84_062736</name>
</gene>
<proteinExistence type="predicted"/>
<keyword evidence="2" id="KW-0812">Transmembrane</keyword>
<organism evidence="5 6">
    <name type="scientific">Pisum sativum</name>
    <name type="common">Garden pea</name>
    <name type="synonym">Lathyrus oleraceus</name>
    <dbReference type="NCBI Taxonomy" id="3888"/>
    <lineage>
        <taxon>Eukaryota</taxon>
        <taxon>Viridiplantae</taxon>
        <taxon>Streptophyta</taxon>
        <taxon>Embryophyta</taxon>
        <taxon>Tracheophyta</taxon>
        <taxon>Spermatophyta</taxon>
        <taxon>Magnoliopsida</taxon>
        <taxon>eudicotyledons</taxon>
        <taxon>Gunneridae</taxon>
        <taxon>Pentapetalae</taxon>
        <taxon>rosids</taxon>
        <taxon>fabids</taxon>
        <taxon>Fabales</taxon>
        <taxon>Fabaceae</taxon>
        <taxon>Papilionoideae</taxon>
        <taxon>50 kb inversion clade</taxon>
        <taxon>NPAAA clade</taxon>
        <taxon>Hologalegina</taxon>
        <taxon>IRL clade</taxon>
        <taxon>Fabeae</taxon>
        <taxon>Lathyrus</taxon>
    </lineage>
</organism>
<dbReference type="GO" id="GO:0016020">
    <property type="term" value="C:membrane"/>
    <property type="evidence" value="ECO:0007669"/>
    <property type="project" value="InterPro"/>
</dbReference>
<keyword evidence="4" id="KW-0472">Membrane</keyword>
<protein>
    <submittedName>
        <fullName evidence="5">Uncharacterized protein</fullName>
    </submittedName>
</protein>
<dbReference type="GO" id="GO:0061630">
    <property type="term" value="F:ubiquitin protein ligase activity"/>
    <property type="evidence" value="ECO:0007669"/>
    <property type="project" value="InterPro"/>
</dbReference>
<dbReference type="InterPro" id="IPR027417">
    <property type="entry name" value="P-loop_NTPase"/>
</dbReference>
<comment type="caution">
    <text evidence="5">The sequence shown here is derived from an EMBL/GenBank/DDBJ whole genome shotgun (WGS) entry which is preliminary data.</text>
</comment>
<evidence type="ECO:0000256" key="3">
    <source>
        <dbReference type="ARBA" id="ARBA00022989"/>
    </source>
</evidence>
<dbReference type="Gene3D" id="1.20.1560.10">
    <property type="entry name" value="ABC transporter type 1, transmembrane domain"/>
    <property type="match status" value="1"/>
</dbReference>
<keyword evidence="1" id="KW-0808">Transferase</keyword>
<reference evidence="5 6" key="1">
    <citation type="journal article" date="2022" name="Nat. Genet.">
        <title>Improved pea reference genome and pan-genome highlight genomic features and evolutionary characteristics.</title>
        <authorList>
            <person name="Yang T."/>
            <person name="Liu R."/>
            <person name="Luo Y."/>
            <person name="Hu S."/>
            <person name="Wang D."/>
            <person name="Wang C."/>
            <person name="Pandey M.K."/>
            <person name="Ge S."/>
            <person name="Xu Q."/>
            <person name="Li N."/>
            <person name="Li G."/>
            <person name="Huang Y."/>
            <person name="Saxena R.K."/>
            <person name="Ji Y."/>
            <person name="Li M."/>
            <person name="Yan X."/>
            <person name="He Y."/>
            <person name="Liu Y."/>
            <person name="Wang X."/>
            <person name="Xiang C."/>
            <person name="Varshney R.K."/>
            <person name="Ding H."/>
            <person name="Gao S."/>
            <person name="Zong X."/>
        </authorList>
    </citation>
    <scope>NUCLEOTIDE SEQUENCE [LARGE SCALE GENOMIC DNA]</scope>
    <source>
        <strain evidence="5 6">cv. Zhongwan 6</strain>
    </source>
</reference>
<evidence type="ECO:0000313" key="6">
    <source>
        <dbReference type="Proteomes" id="UP001058974"/>
    </source>
</evidence>
<keyword evidence="3" id="KW-1133">Transmembrane helix</keyword>
<sequence>MGSPNSSLSPSFTLDIIPCEAAFSSSEVINSSEADSKGPKKNWDQIKLPETFSKMFIREGDIKSPVLVNIGSPPSSANIPTINSNIRLSLNVGVDDQRTNSKGKSKTSGFGLEECLTGVIFEVIRELGKGDGVSTFEFIGSGVVAALLNYLSCGYFSKDKPSETHLPKFRKQALARFKLFITVVAAKIFRIIDHKLGIDRNSESGLELETVSGLVELKNVDFSYPPRPEVEILNDFSLNVPAVKNHSFSR</sequence>
<keyword evidence="6" id="KW-1185">Reference proteome</keyword>
<evidence type="ECO:0000256" key="4">
    <source>
        <dbReference type="ARBA" id="ARBA00023136"/>
    </source>
</evidence>
<dbReference type="EMBL" id="JAMSHJ010000006">
    <property type="protein sequence ID" value="KAI5396639.1"/>
    <property type="molecule type" value="Genomic_DNA"/>
</dbReference>
<accession>A0A9D5A5X7</accession>
<dbReference type="GO" id="GO:0043161">
    <property type="term" value="P:proteasome-mediated ubiquitin-dependent protein catabolic process"/>
    <property type="evidence" value="ECO:0007669"/>
    <property type="project" value="TreeGrafter"/>
</dbReference>
<dbReference type="Gramene" id="Psat06G0273600-T1">
    <property type="protein sequence ID" value="KAI5396639.1"/>
    <property type="gene ID" value="KIW84_062736"/>
</dbReference>
<dbReference type="PANTHER" id="PTHR45670">
    <property type="entry name" value="E3 UBIQUITIN-PROTEIN LIGASE TRIP12"/>
    <property type="match status" value="1"/>
</dbReference>
<dbReference type="GO" id="GO:0005524">
    <property type="term" value="F:ATP binding"/>
    <property type="evidence" value="ECO:0007669"/>
    <property type="project" value="InterPro"/>
</dbReference>
<dbReference type="InterPro" id="IPR045322">
    <property type="entry name" value="HECTD1/TRIP12-like"/>
</dbReference>
<dbReference type="Gene3D" id="3.40.50.300">
    <property type="entry name" value="P-loop containing nucleotide triphosphate hydrolases"/>
    <property type="match status" value="1"/>
</dbReference>
<evidence type="ECO:0000256" key="1">
    <source>
        <dbReference type="ARBA" id="ARBA00022679"/>
    </source>
</evidence>
<dbReference type="GO" id="GO:0000209">
    <property type="term" value="P:protein polyubiquitination"/>
    <property type="evidence" value="ECO:0007669"/>
    <property type="project" value="TreeGrafter"/>
</dbReference>
<dbReference type="AlphaFoldDB" id="A0A9D5A5X7"/>
<name>A0A9D5A5X7_PEA</name>
<dbReference type="PANTHER" id="PTHR45670:SF1">
    <property type="entry name" value="E3 UBIQUITIN-PROTEIN LIGASE HECTD1"/>
    <property type="match status" value="1"/>
</dbReference>